<dbReference type="InterPro" id="IPR014768">
    <property type="entry name" value="GBD/FH3_dom"/>
</dbReference>
<feature type="compositionally biased region" description="Basic and acidic residues" evidence="2">
    <location>
        <begin position="999"/>
        <end position="1013"/>
    </location>
</feature>
<proteinExistence type="predicted"/>
<feature type="compositionally biased region" description="Basic and acidic residues" evidence="2">
    <location>
        <begin position="1662"/>
        <end position="1681"/>
    </location>
</feature>
<feature type="compositionally biased region" description="Polar residues" evidence="2">
    <location>
        <begin position="179"/>
        <end position="193"/>
    </location>
</feature>
<dbReference type="Gene3D" id="1.25.10.10">
    <property type="entry name" value="Leucine-rich Repeat Variant"/>
    <property type="match status" value="1"/>
</dbReference>
<dbReference type="GO" id="GO:0051015">
    <property type="term" value="F:actin filament binding"/>
    <property type="evidence" value="ECO:0007669"/>
    <property type="project" value="TreeGrafter"/>
</dbReference>
<dbReference type="InterPro" id="IPR015425">
    <property type="entry name" value="FH2_Formin"/>
</dbReference>
<feature type="compositionally biased region" description="Polar residues" evidence="2">
    <location>
        <begin position="412"/>
        <end position="423"/>
    </location>
</feature>
<feature type="compositionally biased region" description="Basic residues" evidence="2">
    <location>
        <begin position="1599"/>
        <end position="1608"/>
    </location>
</feature>
<feature type="region of interest" description="Disordered" evidence="2">
    <location>
        <begin position="1647"/>
        <end position="1681"/>
    </location>
</feature>
<dbReference type="Gene3D" id="1.20.58.2220">
    <property type="entry name" value="Formin, FH2 domain"/>
    <property type="match status" value="1"/>
</dbReference>
<dbReference type="Proteomes" id="UP000675881">
    <property type="component" value="Chromosome 8"/>
</dbReference>
<dbReference type="Pfam" id="PF24959">
    <property type="entry name" value="FH3_FHOD1-3"/>
    <property type="match status" value="1"/>
</dbReference>
<feature type="compositionally biased region" description="Basic residues" evidence="2">
    <location>
        <begin position="1651"/>
        <end position="1661"/>
    </location>
</feature>
<dbReference type="GO" id="GO:0030866">
    <property type="term" value="P:cortical actin cytoskeleton organization"/>
    <property type="evidence" value="ECO:0007669"/>
    <property type="project" value="TreeGrafter"/>
</dbReference>
<feature type="region of interest" description="Disordered" evidence="2">
    <location>
        <begin position="171"/>
        <end position="194"/>
    </location>
</feature>
<dbReference type="SUPFAM" id="SSF48371">
    <property type="entry name" value="ARM repeat"/>
    <property type="match status" value="1"/>
</dbReference>
<feature type="compositionally biased region" description="Polar residues" evidence="2">
    <location>
        <begin position="7"/>
        <end position="17"/>
    </location>
</feature>
<accession>A0A7R8D3A0</accession>
<feature type="region of interest" description="Disordered" evidence="2">
    <location>
        <begin position="999"/>
        <end position="1024"/>
    </location>
</feature>
<protein>
    <submittedName>
        <fullName evidence="3">FH1/FH2 domain-containing protein 3,FH1/FH2 domain-containing protein 1</fullName>
    </submittedName>
</protein>
<reference evidence="3" key="1">
    <citation type="submission" date="2021-02" db="EMBL/GenBank/DDBJ databases">
        <authorList>
            <person name="Bekaert M."/>
        </authorList>
    </citation>
    <scope>NUCLEOTIDE SEQUENCE</scope>
    <source>
        <strain evidence="3">IoA-00</strain>
    </source>
</reference>
<name>A0A7R8D3A0_LEPSM</name>
<dbReference type="EMBL" id="HG994587">
    <property type="protein sequence ID" value="CAF3014859.1"/>
    <property type="molecule type" value="Genomic_DNA"/>
</dbReference>
<feature type="compositionally biased region" description="Pro residues" evidence="2">
    <location>
        <begin position="1067"/>
        <end position="1089"/>
    </location>
</feature>
<dbReference type="SMART" id="SM00498">
    <property type="entry name" value="FH2"/>
    <property type="match status" value="1"/>
</dbReference>
<dbReference type="InterPro" id="IPR016024">
    <property type="entry name" value="ARM-type_fold"/>
</dbReference>
<dbReference type="PANTHER" id="PTHR45920:SF4">
    <property type="entry name" value="FORMIN HOMOLOGY 2 DOMAIN CONTAINING, ISOFORM I"/>
    <property type="match status" value="1"/>
</dbReference>
<feature type="region of interest" description="Disordered" evidence="2">
    <location>
        <begin position="510"/>
        <end position="573"/>
    </location>
</feature>
<feature type="compositionally biased region" description="Basic residues" evidence="2">
    <location>
        <begin position="1571"/>
        <end position="1583"/>
    </location>
</feature>
<keyword evidence="1" id="KW-0009">Actin-binding</keyword>
<dbReference type="InterPro" id="IPR056771">
    <property type="entry name" value="FH3_FHOD1-3-like"/>
</dbReference>
<dbReference type="OrthoDB" id="9806920at2759"/>
<feature type="region of interest" description="Disordered" evidence="2">
    <location>
        <begin position="1"/>
        <end position="155"/>
    </location>
</feature>
<organism evidence="3 4">
    <name type="scientific">Lepeophtheirus salmonis</name>
    <name type="common">Salmon louse</name>
    <name type="synonym">Caligus salmonis</name>
    <dbReference type="NCBI Taxonomy" id="72036"/>
    <lineage>
        <taxon>Eukaryota</taxon>
        <taxon>Metazoa</taxon>
        <taxon>Ecdysozoa</taxon>
        <taxon>Arthropoda</taxon>
        <taxon>Crustacea</taxon>
        <taxon>Multicrustacea</taxon>
        <taxon>Hexanauplia</taxon>
        <taxon>Copepoda</taxon>
        <taxon>Siphonostomatoida</taxon>
        <taxon>Caligidae</taxon>
        <taxon>Lepeophtheirus</taxon>
    </lineage>
</organism>
<feature type="compositionally biased region" description="Low complexity" evidence="2">
    <location>
        <begin position="127"/>
        <end position="155"/>
    </location>
</feature>
<feature type="region of interest" description="Disordered" evidence="2">
    <location>
        <begin position="597"/>
        <end position="620"/>
    </location>
</feature>
<feature type="compositionally biased region" description="Acidic residues" evidence="2">
    <location>
        <begin position="375"/>
        <end position="401"/>
    </location>
</feature>
<feature type="compositionally biased region" description="Low complexity" evidence="2">
    <location>
        <begin position="47"/>
        <end position="62"/>
    </location>
</feature>
<feature type="compositionally biased region" description="Basic and acidic residues" evidence="2">
    <location>
        <begin position="510"/>
        <end position="531"/>
    </location>
</feature>
<dbReference type="Pfam" id="PF02181">
    <property type="entry name" value="FH2"/>
    <property type="match status" value="1"/>
</dbReference>
<feature type="compositionally biased region" description="Acidic residues" evidence="2">
    <location>
        <begin position="532"/>
        <end position="573"/>
    </location>
</feature>
<sequence>MPFINEYGTSQSNTRGSSGFDRFSSTRKSSVFERPFKTADSSVAALSSKNYGSSSNKSFNGSHVNGNTTSSNPHSNLSSDFGSKTKNFTTASNYSRTDGGTSYKPSSRSSSRNIFSNGEESENIRYSSTNNKNSNVTSGRSYNGSGSNGSITGKSYENDLSDRIAKTLAKHGVQDRIPTPNSFTDSPYNSLGRNGTWRKRFESVEPLEEPTIKKSVISRATSPQPDKEKQFRTRIARTTDEALVEVRRSRKSRIYDIAIQTDVNSEFGDLKTILNSIPMKKTPPTTKKPITRTSSGFDYFARVKKSLEEAPNAFARVMESKTVDEESNEPEDHYYKIGKAPMMQLLPGSRSTSATPSVNRNSFYETQSVQASNEEMNEEDEEEEEESEYEEYSDEDGEEAYEDKADKALENITPSRKTPQSIKSPILSPGTKRRNSKGPYIGGTIDIDILLAKETDPTNLIESEDEDNKPFGQVMQMSLDFSTARKSTAIESDSPWWMDIQKDDFERKELKDASEYNEKEITSSIEQKEVEEKTEEAEYDEEDEEEGDWEYYTEGDGNEEEERSESQDLGEIEDEERLNWIIQGLYQIIPALPGKRQDELYSRSESSSDDDYEEESTRNYDTEKGYYEWLQESAELHTEIQLEGEDSLQEEDEDYENSNQGNNNKATKLVQRIKNADEIELKSLLFGLKSIFQSDKDIVFQFVSTGGLLTLIELGDKQSTSESSMTQNLILRALGQIMLYVDGMNGVMENKQAVQFLYKLTASLNPLVCKTGIKLLLVFVEYLETNCIILIQAISEVDKANGTHPWTNIIDILKNETTVPDLFKYAITLINRTLYGIPTQDLFYDQIDFMECAGIEDVFERMSNKSSRDHGIMEQIQLFNVAIKQEDGEPVTEDEISFIEEEASEMGLRSVLRIKSNIPIDKSVIVRKSLRYKSRKIAEDPLDDTGDMGIISFKDAENILKKHGLPTTRSAEALNSLELDGFLDKTRSIFAAKITKGEIDESTKDSEEECKSENEDDDDEAVGEKQWEKIKAEFKRPLVICDLDFTDLQDDHSPSAEVKPLPGSNIPIPPPPPPLENGSAVPPPPPLPPTNNTGTMIPAPPPPPAAPVEKETEGEKKPTVQSQKTKKTVKLFWREIRSNDSSSQSSNSNGKKLSIWDERVGTDVIDKEMIEYLFEYRGKDVTTKDNKPGLINTSREIVVLDAKRSNSINIGMTKLPPPRIIRSAVIKMDSSIMNREGVDKLLTMLPTQDETERIQEAREAQPDIPLGTAEQFLLTLSSISGLEARLRLWSFKMEFEVIEKELCDPIMDLKTGIDSLSKNSTFKTILHILLCIGNFLNGTSCKGFYLDYLAKVPEVKDTVHKHSLLYHTTFWLLEIYPTCSDLYSEMGPLIRASRTDFSESERTLRRMEEECKHAWDYLKVIYKSTVLEAQESEQFAKFNDFLSDAAERIIVMTMVHKKVIKKFHNFLSWLGVPGFLWSDYPVHATCKTLSEFALEFRTTRDRVIQTIQKKKAAREKKLVQKKLQKSIENGESVNLPPSSHHRPRPPRDETRQGALEKILGKDIDVTDNGTLRRRKKHHHHRSRKVPEGGEVSVEVPVRKEKKSRRHRPSLMMGEGTLPITEDMIMSFNPNNDMERGLLETLMMAPDTSSLKRNKERRRSKAERKTSMDITRSRTRELSTDI</sequence>
<dbReference type="SUPFAM" id="SSF101447">
    <property type="entry name" value="Formin homology 2 domain (FH2 domain)"/>
    <property type="match status" value="1"/>
</dbReference>
<dbReference type="PROSITE" id="PS51232">
    <property type="entry name" value="GBD_FH3"/>
    <property type="match status" value="1"/>
</dbReference>
<keyword evidence="4" id="KW-1185">Reference proteome</keyword>
<dbReference type="InterPro" id="IPR042201">
    <property type="entry name" value="FH2_Formin_sf"/>
</dbReference>
<dbReference type="GO" id="GO:0005737">
    <property type="term" value="C:cytoplasm"/>
    <property type="evidence" value="ECO:0007669"/>
    <property type="project" value="TreeGrafter"/>
</dbReference>
<gene>
    <name evidence="3" type="ORF">LSAA_14494</name>
</gene>
<evidence type="ECO:0000256" key="2">
    <source>
        <dbReference type="SAM" id="MobiDB-lite"/>
    </source>
</evidence>
<feature type="region of interest" description="Disordered" evidence="2">
    <location>
        <begin position="1526"/>
        <end position="1613"/>
    </location>
</feature>
<feature type="region of interest" description="Disordered" evidence="2">
    <location>
        <begin position="1051"/>
        <end position="1126"/>
    </location>
</feature>
<evidence type="ECO:0000256" key="1">
    <source>
        <dbReference type="ARBA" id="ARBA00023203"/>
    </source>
</evidence>
<dbReference type="PROSITE" id="PS51444">
    <property type="entry name" value="FH2"/>
    <property type="match status" value="1"/>
</dbReference>
<dbReference type="GO" id="GO:0005856">
    <property type="term" value="C:cytoskeleton"/>
    <property type="evidence" value="ECO:0007669"/>
    <property type="project" value="TreeGrafter"/>
</dbReference>
<evidence type="ECO:0000313" key="4">
    <source>
        <dbReference type="Proteomes" id="UP000675881"/>
    </source>
</evidence>
<evidence type="ECO:0000313" key="3">
    <source>
        <dbReference type="EMBL" id="CAF3014859.1"/>
    </source>
</evidence>
<feature type="compositionally biased region" description="Polar residues" evidence="2">
    <location>
        <begin position="63"/>
        <end position="105"/>
    </location>
</feature>
<dbReference type="InterPro" id="IPR011989">
    <property type="entry name" value="ARM-like"/>
</dbReference>
<feature type="region of interest" description="Disordered" evidence="2">
    <location>
        <begin position="365"/>
        <end position="441"/>
    </location>
</feature>
<feature type="compositionally biased region" description="Basic and acidic residues" evidence="2">
    <location>
        <begin position="1108"/>
        <end position="1118"/>
    </location>
</feature>
<dbReference type="PANTHER" id="PTHR45920">
    <property type="entry name" value="FORMIN HOMOLOGY 2 DOMAIN CONTAINING, ISOFORM I"/>
    <property type="match status" value="1"/>
</dbReference>